<dbReference type="InterPro" id="IPR018310">
    <property type="entry name" value="Put_endonuclease_Z1-dom"/>
</dbReference>
<accession>A0A916WZ43</accession>
<evidence type="ECO:0000313" key="2">
    <source>
        <dbReference type="EMBL" id="GGB40830.1"/>
    </source>
</evidence>
<gene>
    <name evidence="2" type="ORF">GCM10011489_30500</name>
</gene>
<sequence>MPSMTEALIGAVAREFTTLLPPAKIFGSISGRLADEGYGPIDIADIVAVMVDERVGTVRSAVRSALHLWDAETSAEWTGATQPNTDERRTLILTRLGIPVDAHRFIAEAYPHAGGEVVIAAPQPWEPWYTPERRVRRQFYWQAYRHVLRSKGWSDDTVDALDAATTHVVERLADPTRDEPYQSKGLVVGYVQSGKTANFTGVVAKAVDAGYRLIIVLTGTIELLRGQTQRRLDAELVGVQNIDAAEYENDGDWLDGKFLVHAVDPNHTNDIPAIRRLTGVTDDYKALAKGIGALHYEYADHSKPLFDPVNLYASNTRLAVVKKNSTVLKKLVADVQKIPTGLDQIPVLIIDDEADQASVNTQNPKSFADGRVERTAINEQISKLLGLMTRSQYIGYTATPFANVFVDPDDSVNIFPTDFIISLQRPADYMGGPDFHDREGDLGAGVERTAANSNEMAFVRSLVAQSDEERDAERLAALDAFVLAGAIKLFRLDNGVSGDFRHHTMLVHESVKTAEHKALAEDFAQLWNRACYSQPSGLDRLQELWDSDFRVVSYHRAAEGVVSPSSFAELASYVGQACDRICEGVSPIIVVNGESEKDYVQEPLNFQEHPVWKILVGGTKLSRGFTVEGLTTTYYTRRTAQADTLMQMGRWFGFRPGYRDLVRLYIGREVPGAGGKTFDMYKAFEAIVEDEEDFRDELSRFHGLNANGEPMVTPRDVPPMVFQRLPWLRPTATNKMYNAELSYRSAGGQSFSFTMQGPRGNGDANLKHFDAMRPILDQLTSEGEFRFLDKDGTSRTFDARYGIVSAPALFDVVTSFVWDANWDFTPHREAFAEAIEQGTASDVAVLLPMPKKRSPVVIGGYPTALPIVNRKRQETSYRTGFTGTAVRERDAIEHIAGNPDKRVGGALAEQLRTPTRAGMILLFASDPKSPRHLRDPERGKVDPRDVATLFSYALPYAACPQPRIGFRVHAADAGAIVDAQ</sequence>
<protein>
    <recommendedName>
        <fullName evidence="1">Putative endonuclease Z1 domain-containing protein</fullName>
    </recommendedName>
</protein>
<organism evidence="2 3">
    <name type="scientific">Gordonia jinhuaensis</name>
    <dbReference type="NCBI Taxonomy" id="1517702"/>
    <lineage>
        <taxon>Bacteria</taxon>
        <taxon>Bacillati</taxon>
        <taxon>Actinomycetota</taxon>
        <taxon>Actinomycetes</taxon>
        <taxon>Mycobacteriales</taxon>
        <taxon>Gordoniaceae</taxon>
        <taxon>Gordonia</taxon>
    </lineage>
</organism>
<keyword evidence="3" id="KW-1185">Reference proteome</keyword>
<proteinExistence type="predicted"/>
<comment type="caution">
    <text evidence="2">The sequence shown here is derived from an EMBL/GenBank/DDBJ whole genome shotgun (WGS) entry which is preliminary data.</text>
</comment>
<dbReference type="AlphaFoldDB" id="A0A916WZ43"/>
<dbReference type="Proteomes" id="UP000621454">
    <property type="component" value="Unassembled WGS sequence"/>
</dbReference>
<name>A0A916WZ43_9ACTN</name>
<dbReference type="Pfam" id="PF10593">
    <property type="entry name" value="Z1"/>
    <property type="match status" value="1"/>
</dbReference>
<evidence type="ECO:0000313" key="3">
    <source>
        <dbReference type="Proteomes" id="UP000621454"/>
    </source>
</evidence>
<reference evidence="2" key="2">
    <citation type="submission" date="2020-09" db="EMBL/GenBank/DDBJ databases">
        <authorList>
            <person name="Sun Q."/>
            <person name="Zhou Y."/>
        </authorList>
    </citation>
    <scope>NUCLEOTIDE SEQUENCE</scope>
    <source>
        <strain evidence="2">CGMCC 1.12827</strain>
    </source>
</reference>
<dbReference type="EMBL" id="BMGC01000027">
    <property type="protein sequence ID" value="GGB40830.1"/>
    <property type="molecule type" value="Genomic_DNA"/>
</dbReference>
<reference evidence="2" key="1">
    <citation type="journal article" date="2014" name="Int. J. Syst. Evol. Microbiol.">
        <title>Complete genome sequence of Corynebacterium casei LMG S-19264T (=DSM 44701T), isolated from a smear-ripened cheese.</title>
        <authorList>
            <consortium name="US DOE Joint Genome Institute (JGI-PGF)"/>
            <person name="Walter F."/>
            <person name="Albersmeier A."/>
            <person name="Kalinowski J."/>
            <person name="Ruckert C."/>
        </authorList>
    </citation>
    <scope>NUCLEOTIDE SEQUENCE</scope>
    <source>
        <strain evidence="2">CGMCC 1.12827</strain>
    </source>
</reference>
<evidence type="ECO:0000259" key="1">
    <source>
        <dbReference type="Pfam" id="PF10593"/>
    </source>
</evidence>
<feature type="domain" description="Putative endonuclease Z1" evidence="1">
    <location>
        <begin position="476"/>
        <end position="723"/>
    </location>
</feature>